<dbReference type="RefSeq" id="XP_025835582.1">
    <property type="nucleotide sequence ID" value="XM_025979797.1"/>
</dbReference>
<dbReference type="PANTHER" id="PTHR46006">
    <property type="entry name" value="RHO GUANINE NUCLEOTIDE EXCHANGE FACTOR AT 64C, ISOFORM A"/>
    <property type="match status" value="1"/>
</dbReference>
<dbReference type="InterPro" id="IPR051480">
    <property type="entry name" value="Endocytic_GEF_Adapter"/>
</dbReference>
<proteinExistence type="predicted"/>
<comment type="subcellular location">
    <subcellularLocation>
        <location evidence="1">Cytoplasm</location>
    </subcellularLocation>
</comment>
<evidence type="ECO:0000256" key="1">
    <source>
        <dbReference type="ARBA" id="ARBA00004496"/>
    </source>
</evidence>
<accession>A0A7F5RHV2</accession>
<dbReference type="SUPFAM" id="SSF50729">
    <property type="entry name" value="PH domain-like"/>
    <property type="match status" value="1"/>
</dbReference>
<dbReference type="Proteomes" id="UP000192223">
    <property type="component" value="Unplaced"/>
</dbReference>
<evidence type="ECO:0000313" key="4">
    <source>
        <dbReference type="Proteomes" id="UP000192223"/>
    </source>
</evidence>
<dbReference type="SMART" id="SM00233">
    <property type="entry name" value="PH"/>
    <property type="match status" value="1"/>
</dbReference>
<dbReference type="AlphaFoldDB" id="A0A7F5RHV2"/>
<dbReference type="Pfam" id="PF00621">
    <property type="entry name" value="RhoGEF"/>
    <property type="match status" value="1"/>
</dbReference>
<dbReference type="InterPro" id="IPR035899">
    <property type="entry name" value="DBL_dom_sf"/>
</dbReference>
<dbReference type="GeneID" id="112906126"/>
<name>A0A7F5RHV2_AGRPL</name>
<dbReference type="GO" id="GO:0035025">
    <property type="term" value="P:positive regulation of Rho protein signal transduction"/>
    <property type="evidence" value="ECO:0007669"/>
    <property type="project" value="TreeGrafter"/>
</dbReference>
<dbReference type="GO" id="GO:0005085">
    <property type="term" value="F:guanyl-nucleotide exchange factor activity"/>
    <property type="evidence" value="ECO:0007669"/>
    <property type="project" value="InterPro"/>
</dbReference>
<dbReference type="InterPro" id="IPR000219">
    <property type="entry name" value="DH_dom"/>
</dbReference>
<dbReference type="PROSITE" id="PS50010">
    <property type="entry name" value="DH_2"/>
    <property type="match status" value="1"/>
</dbReference>
<keyword evidence="2" id="KW-0963">Cytoplasm</keyword>
<gene>
    <name evidence="5" type="primary">LOC112906126</name>
</gene>
<dbReference type="Gene3D" id="1.20.900.10">
    <property type="entry name" value="Dbl homology (DH) domain"/>
    <property type="match status" value="1"/>
</dbReference>
<dbReference type="KEGG" id="apln:112906126"/>
<dbReference type="OrthoDB" id="207120at2759"/>
<dbReference type="InterPro" id="IPR011993">
    <property type="entry name" value="PH-like_dom_sf"/>
</dbReference>
<dbReference type="SUPFAM" id="SSF48065">
    <property type="entry name" value="DBL homology domain (DH-domain)"/>
    <property type="match status" value="1"/>
</dbReference>
<reference evidence="5" key="1">
    <citation type="submission" date="2025-08" db="UniProtKB">
        <authorList>
            <consortium name="RefSeq"/>
        </authorList>
    </citation>
    <scope>IDENTIFICATION</scope>
    <source>
        <tissue evidence="5">Entire body</tissue>
    </source>
</reference>
<sequence>MPLSSFLIKPMQRITRYPLLISKIIENTHETHPDYKYLIEAQRVADVFLKRLNENVRLRENEERLEWLQNNVQLGNDLKIVFNSITNKLGPRKLIHHGVLTKVKSGKELVGILFNDFFMLIQPSKAIGSSQFNFSKSGNIVYKIYRQPILIQDLKVVKCNTDSLENGTDSNRALRIHYDNQIISLLATSVNECNLWVKKIESTKEVYDKVVSLSRSRPKSRMSFFLILHLLVCRAPNRGDLWTSTCARSKGDSLH</sequence>
<feature type="domain" description="DH" evidence="3">
    <location>
        <begin position="1"/>
        <end position="55"/>
    </location>
</feature>
<protein>
    <submittedName>
        <fullName evidence="5">Intersectin-1-like isoform X1</fullName>
    </submittedName>
</protein>
<dbReference type="PANTHER" id="PTHR46006:SF6">
    <property type="entry name" value="INTERSECTIN-2 ISOFORM X1"/>
    <property type="match status" value="1"/>
</dbReference>
<dbReference type="InterPro" id="IPR001849">
    <property type="entry name" value="PH_domain"/>
</dbReference>
<dbReference type="GO" id="GO:0005737">
    <property type="term" value="C:cytoplasm"/>
    <property type="evidence" value="ECO:0007669"/>
    <property type="project" value="UniProtKB-SubCell"/>
</dbReference>
<evidence type="ECO:0000256" key="2">
    <source>
        <dbReference type="ARBA" id="ARBA00022490"/>
    </source>
</evidence>
<dbReference type="Pfam" id="PF16652">
    <property type="entry name" value="PH_13"/>
    <property type="match status" value="1"/>
</dbReference>
<dbReference type="InParanoid" id="A0A7F5RHV2"/>
<evidence type="ECO:0000313" key="5">
    <source>
        <dbReference type="RefSeq" id="XP_025835582.1"/>
    </source>
</evidence>
<evidence type="ECO:0000259" key="3">
    <source>
        <dbReference type="PROSITE" id="PS50010"/>
    </source>
</evidence>
<dbReference type="Gene3D" id="2.30.29.30">
    <property type="entry name" value="Pleckstrin-homology domain (PH domain)/Phosphotyrosine-binding domain (PTB)"/>
    <property type="match status" value="1"/>
</dbReference>
<keyword evidence="4" id="KW-1185">Reference proteome</keyword>
<organism evidence="4 5">
    <name type="scientific">Agrilus planipennis</name>
    <name type="common">Emerald ash borer</name>
    <name type="synonym">Agrilus marcopoli</name>
    <dbReference type="NCBI Taxonomy" id="224129"/>
    <lineage>
        <taxon>Eukaryota</taxon>
        <taxon>Metazoa</taxon>
        <taxon>Ecdysozoa</taxon>
        <taxon>Arthropoda</taxon>
        <taxon>Hexapoda</taxon>
        <taxon>Insecta</taxon>
        <taxon>Pterygota</taxon>
        <taxon>Neoptera</taxon>
        <taxon>Endopterygota</taxon>
        <taxon>Coleoptera</taxon>
        <taxon>Polyphaga</taxon>
        <taxon>Elateriformia</taxon>
        <taxon>Buprestoidea</taxon>
        <taxon>Buprestidae</taxon>
        <taxon>Agrilinae</taxon>
        <taxon>Agrilus</taxon>
    </lineage>
</organism>